<protein>
    <recommendedName>
        <fullName evidence="8">PARP-type domain-containing protein</fullName>
    </recommendedName>
</protein>
<dbReference type="InterPro" id="IPR001510">
    <property type="entry name" value="Znf_PARP"/>
</dbReference>
<dbReference type="AlphaFoldDB" id="A0A251J4U8"/>
<evidence type="ECO:0000256" key="7">
    <source>
        <dbReference type="ARBA" id="ARBA00023242"/>
    </source>
</evidence>
<sequence>MFNIFGLCVPIRNSTILPLLISFSTKTSIKRTAIAPFHFPKQQKYHFCFCFQDSAMPPSSKAKIVAEYAKSNRSSCKKCSQVISAKALRLGLVTRDSRGFGMTKWHHLGCFSETIESTEAIGGFASLQMHDQEALKKLVSELKNSVTEVSNASKDAIKGSTTSNLKRTFENVQEVVLEERNLKTKLMRKVSWRLPFHCLISRKHIRMPRYYPSGRHSRHSYFLNEMMVSRIQIKLLHLILMDVLQKPLLRE</sequence>
<keyword evidence="4" id="KW-0863">Zinc-finger</keyword>
<evidence type="ECO:0000256" key="5">
    <source>
        <dbReference type="ARBA" id="ARBA00022833"/>
    </source>
</evidence>
<accession>A0A251J4U8</accession>
<feature type="domain" description="PARP-type" evidence="8">
    <location>
        <begin position="64"/>
        <end position="143"/>
    </location>
</feature>
<dbReference type="PANTHER" id="PTHR12083">
    <property type="entry name" value="BIFUNCTIONAL POLYNUCLEOTIDE PHOSPHATASE/KINASE"/>
    <property type="match status" value="1"/>
</dbReference>
<evidence type="ECO:0000256" key="1">
    <source>
        <dbReference type="ARBA" id="ARBA00004123"/>
    </source>
</evidence>
<dbReference type="GO" id="GO:0008270">
    <property type="term" value="F:zinc ion binding"/>
    <property type="evidence" value="ECO:0007669"/>
    <property type="project" value="UniProtKB-KW"/>
</dbReference>
<keyword evidence="5" id="KW-0862">Zinc</keyword>
<dbReference type="EMBL" id="CM004401">
    <property type="protein sequence ID" value="OAY28794.1"/>
    <property type="molecule type" value="Genomic_DNA"/>
</dbReference>
<dbReference type="SUPFAM" id="SSF57716">
    <property type="entry name" value="Glucocorticoid receptor-like (DNA-binding domain)"/>
    <property type="match status" value="1"/>
</dbReference>
<dbReference type="InterPro" id="IPR036957">
    <property type="entry name" value="Znf_PARP_sf"/>
</dbReference>
<evidence type="ECO:0000259" key="8">
    <source>
        <dbReference type="PROSITE" id="PS50064"/>
    </source>
</evidence>
<keyword evidence="6" id="KW-0238">DNA-binding</keyword>
<dbReference type="FunFam" id="3.30.1740.10:FF:000006">
    <property type="entry name" value="Poly [ADP-ribose] polymerase"/>
    <property type="match status" value="1"/>
</dbReference>
<keyword evidence="7" id="KW-0539">Nucleus</keyword>
<organism evidence="9">
    <name type="scientific">Manihot esculenta</name>
    <name type="common">Cassava</name>
    <name type="synonym">Jatropha manihot</name>
    <dbReference type="NCBI Taxonomy" id="3983"/>
    <lineage>
        <taxon>Eukaryota</taxon>
        <taxon>Viridiplantae</taxon>
        <taxon>Streptophyta</taxon>
        <taxon>Embryophyta</taxon>
        <taxon>Tracheophyta</taxon>
        <taxon>Spermatophyta</taxon>
        <taxon>Magnoliopsida</taxon>
        <taxon>eudicotyledons</taxon>
        <taxon>Gunneridae</taxon>
        <taxon>Pentapetalae</taxon>
        <taxon>rosids</taxon>
        <taxon>fabids</taxon>
        <taxon>Malpighiales</taxon>
        <taxon>Euphorbiaceae</taxon>
        <taxon>Crotonoideae</taxon>
        <taxon>Manihoteae</taxon>
        <taxon>Manihot</taxon>
    </lineage>
</organism>
<keyword evidence="3" id="KW-0677">Repeat</keyword>
<dbReference type="PROSITE" id="PS50064">
    <property type="entry name" value="ZF_PARP_2"/>
    <property type="match status" value="1"/>
</dbReference>
<proteinExistence type="predicted"/>
<evidence type="ECO:0000256" key="4">
    <source>
        <dbReference type="ARBA" id="ARBA00022771"/>
    </source>
</evidence>
<keyword evidence="2" id="KW-0479">Metal-binding</keyword>
<dbReference type="Gene3D" id="3.30.1740.10">
    <property type="entry name" value="Zinc finger, PARP-type"/>
    <property type="match status" value="1"/>
</dbReference>
<dbReference type="SMART" id="SM01336">
    <property type="entry name" value="zf-PARP"/>
    <property type="match status" value="1"/>
</dbReference>
<dbReference type="GO" id="GO:0003677">
    <property type="term" value="F:DNA binding"/>
    <property type="evidence" value="ECO:0007669"/>
    <property type="project" value="UniProtKB-KW"/>
</dbReference>
<gene>
    <name evidence="9" type="ORF">MANES_15G094900</name>
</gene>
<dbReference type="PANTHER" id="PTHR12083:SF9">
    <property type="entry name" value="BIFUNCTIONAL POLYNUCLEOTIDE PHOSPHATASE_KINASE"/>
    <property type="match status" value="1"/>
</dbReference>
<evidence type="ECO:0000256" key="3">
    <source>
        <dbReference type="ARBA" id="ARBA00022737"/>
    </source>
</evidence>
<dbReference type="Pfam" id="PF00645">
    <property type="entry name" value="zf-PARP"/>
    <property type="match status" value="1"/>
</dbReference>
<comment type="subcellular location">
    <subcellularLocation>
        <location evidence="1">Nucleus</location>
    </subcellularLocation>
</comment>
<name>A0A251J4U8_MANES</name>
<reference evidence="9" key="1">
    <citation type="submission" date="2016-02" db="EMBL/GenBank/DDBJ databases">
        <title>WGS assembly of Manihot esculenta.</title>
        <authorList>
            <person name="Bredeson J.V."/>
            <person name="Prochnik S.E."/>
            <person name="Lyons J.B."/>
            <person name="Schmutz J."/>
            <person name="Grimwood J."/>
            <person name="Vrebalov J."/>
            <person name="Bart R.S."/>
            <person name="Amuge T."/>
            <person name="Ferguson M.E."/>
            <person name="Green R."/>
            <person name="Putnam N."/>
            <person name="Stites J."/>
            <person name="Rounsley S."/>
            <person name="Rokhsar D.S."/>
        </authorList>
    </citation>
    <scope>NUCLEOTIDE SEQUENCE [LARGE SCALE GENOMIC DNA]</scope>
    <source>
        <tissue evidence="9">Leaf</tissue>
    </source>
</reference>
<dbReference type="GO" id="GO:0005634">
    <property type="term" value="C:nucleus"/>
    <property type="evidence" value="ECO:0007669"/>
    <property type="project" value="UniProtKB-SubCell"/>
</dbReference>
<evidence type="ECO:0000313" key="9">
    <source>
        <dbReference type="EMBL" id="OAY28793.1"/>
    </source>
</evidence>
<evidence type="ECO:0000256" key="2">
    <source>
        <dbReference type="ARBA" id="ARBA00022723"/>
    </source>
</evidence>
<evidence type="ECO:0000256" key="6">
    <source>
        <dbReference type="ARBA" id="ARBA00023125"/>
    </source>
</evidence>
<dbReference type="EMBL" id="CM004401">
    <property type="protein sequence ID" value="OAY28793.1"/>
    <property type="molecule type" value="Genomic_DNA"/>
</dbReference>
<dbReference type="GO" id="GO:0006974">
    <property type="term" value="P:DNA damage response"/>
    <property type="evidence" value="ECO:0007669"/>
    <property type="project" value="UniProtKB-ARBA"/>
</dbReference>